<keyword evidence="1" id="KW-0472">Membrane</keyword>
<proteinExistence type="predicted"/>
<protein>
    <submittedName>
        <fullName evidence="2">Uncharacterized protein MANES_03G116500</fullName>
    </submittedName>
</protein>
<name>A0A2P2KM25_RHIMU</name>
<reference evidence="2" key="1">
    <citation type="submission" date="2018-02" db="EMBL/GenBank/DDBJ databases">
        <title>Rhizophora mucronata_Transcriptome.</title>
        <authorList>
            <person name="Meera S.P."/>
            <person name="Sreeshan A."/>
            <person name="Augustine A."/>
        </authorList>
    </citation>
    <scope>NUCLEOTIDE SEQUENCE</scope>
    <source>
        <tissue evidence="2">Leaf</tissue>
    </source>
</reference>
<dbReference type="AlphaFoldDB" id="A0A2P2KM25"/>
<keyword evidence="1" id="KW-0812">Transmembrane</keyword>
<keyword evidence="1" id="KW-1133">Transmembrane helix</keyword>
<organism evidence="2">
    <name type="scientific">Rhizophora mucronata</name>
    <name type="common">Asiatic mangrove</name>
    <dbReference type="NCBI Taxonomy" id="61149"/>
    <lineage>
        <taxon>Eukaryota</taxon>
        <taxon>Viridiplantae</taxon>
        <taxon>Streptophyta</taxon>
        <taxon>Embryophyta</taxon>
        <taxon>Tracheophyta</taxon>
        <taxon>Spermatophyta</taxon>
        <taxon>Magnoliopsida</taxon>
        <taxon>eudicotyledons</taxon>
        <taxon>Gunneridae</taxon>
        <taxon>Pentapetalae</taxon>
        <taxon>rosids</taxon>
        <taxon>fabids</taxon>
        <taxon>Malpighiales</taxon>
        <taxon>Rhizophoraceae</taxon>
        <taxon>Rhizophora</taxon>
    </lineage>
</organism>
<feature type="transmembrane region" description="Helical" evidence="1">
    <location>
        <begin position="23"/>
        <end position="39"/>
    </location>
</feature>
<sequence>MSLLTSNCVSFCTVSRRRTYGDSVLYALSPFCLFLIINLEA</sequence>
<evidence type="ECO:0000256" key="1">
    <source>
        <dbReference type="SAM" id="Phobius"/>
    </source>
</evidence>
<dbReference type="EMBL" id="GGEC01026251">
    <property type="protein sequence ID" value="MBX06735.1"/>
    <property type="molecule type" value="Transcribed_RNA"/>
</dbReference>
<evidence type="ECO:0000313" key="2">
    <source>
        <dbReference type="EMBL" id="MBX06735.1"/>
    </source>
</evidence>
<accession>A0A2P2KM25</accession>